<sequence length="417" mass="44447">MMQKGVIMATGPMPRPRPCSGIVRARMSAARLAADIVDGMRPAGWLLACIGLAGTACYPITGWRETLSSGICALAVAIMAMVCSRSRPRGTASVAISRRQANIGERIDITVTVSPRGRSTIGGTTCAIMIDDSREALTLPSMQAGGAATFALSCVASARTVLMIGPVMIGTGDPLGFCTHEHVLAEPQPVYVHPSVVPLRSRRCGASYGTEGVADGTMADDDFDFHGLRDYVPGDDLRQVHWPSSSRTGTLMIRQYEAVRHMHTGLAIDLDPQGYAGRQEFELAISCYASIGAHCLRIRQSLVAYAGDRRIDAPHTTALLNACSAIEPLAPSGDGMSYAIHALSRVQCSCRIFIVGSAWDIAGASPLTQSTAHDGVLIAIRVEDGAAWNVRRIGRMVSVTMGALDDLPLVWEVISWR</sequence>
<evidence type="ECO:0000259" key="1">
    <source>
        <dbReference type="Pfam" id="PF01882"/>
    </source>
</evidence>
<evidence type="ECO:0000313" key="3">
    <source>
        <dbReference type="Proteomes" id="UP000469943"/>
    </source>
</evidence>
<dbReference type="AlphaFoldDB" id="A0A7K3T9U2"/>
<evidence type="ECO:0000313" key="2">
    <source>
        <dbReference type="EMBL" id="NEG71341.1"/>
    </source>
</evidence>
<comment type="caution">
    <text evidence="2">The sequence shown here is derived from an EMBL/GenBank/DDBJ whole genome shotgun (WGS) entry which is preliminary data.</text>
</comment>
<dbReference type="Proteomes" id="UP000469943">
    <property type="component" value="Unassembled WGS sequence"/>
</dbReference>
<accession>A0A7K3T9U2</accession>
<dbReference type="RefSeq" id="WP_152357886.1">
    <property type="nucleotide sequence ID" value="NZ_WHZX01000002.1"/>
</dbReference>
<proteinExistence type="predicted"/>
<gene>
    <name evidence="2" type="ORF">GFD24_03715</name>
</gene>
<protein>
    <submittedName>
        <fullName evidence="2">DUF58 domain-containing protein</fullName>
    </submittedName>
</protein>
<reference evidence="2 3" key="1">
    <citation type="submission" date="2019-10" db="EMBL/GenBank/DDBJ databases">
        <title>Bifidobacterium from non-human primates.</title>
        <authorList>
            <person name="Modesto M."/>
        </authorList>
    </citation>
    <scope>NUCLEOTIDE SEQUENCE [LARGE SCALE GENOMIC DNA]</scope>
    <source>
        <strain evidence="2 3">TREM</strain>
    </source>
</reference>
<dbReference type="PANTHER" id="PTHR34351">
    <property type="entry name" value="SLR1927 PROTEIN-RELATED"/>
    <property type="match status" value="1"/>
</dbReference>
<dbReference type="PANTHER" id="PTHR34351:SF2">
    <property type="entry name" value="DUF58 DOMAIN-CONTAINING PROTEIN"/>
    <property type="match status" value="1"/>
</dbReference>
<dbReference type="OrthoDB" id="9812729at2"/>
<feature type="domain" description="DUF58" evidence="1">
    <location>
        <begin position="228"/>
        <end position="307"/>
    </location>
</feature>
<dbReference type="EMBL" id="WHZX01000002">
    <property type="protein sequence ID" value="NEG71341.1"/>
    <property type="molecule type" value="Genomic_DNA"/>
</dbReference>
<dbReference type="InterPro" id="IPR002881">
    <property type="entry name" value="DUF58"/>
</dbReference>
<organism evidence="2 3">
    <name type="scientific">Bifidobacterium ramosum</name>
    <dbReference type="NCBI Taxonomy" id="1798158"/>
    <lineage>
        <taxon>Bacteria</taxon>
        <taxon>Bacillati</taxon>
        <taxon>Actinomycetota</taxon>
        <taxon>Actinomycetes</taxon>
        <taxon>Bifidobacteriales</taxon>
        <taxon>Bifidobacteriaceae</taxon>
        <taxon>Bifidobacterium</taxon>
    </lineage>
</organism>
<dbReference type="Pfam" id="PF01882">
    <property type="entry name" value="DUF58"/>
    <property type="match status" value="1"/>
</dbReference>
<name>A0A7K3T9U2_9BIFI</name>